<keyword evidence="5" id="KW-0597">Phosphoprotein</keyword>
<comment type="pathway">
    <text evidence="2 11">Nucleotide-sugar biosynthesis; UDP-N-acetyl-alpha-D-glucosamine biosynthesis; N-acetyl-alpha-D-glucosamine 1-phosphate from alpha-D-glucosamine 6-phosphate (route I): step 2/2.</text>
</comment>
<proteinExistence type="inferred from homology"/>
<dbReference type="Proteomes" id="UP000243052">
    <property type="component" value="Chromosome iii"/>
</dbReference>
<reference evidence="19 20" key="1">
    <citation type="submission" date="2016-01" db="EMBL/GenBank/DDBJ databases">
        <title>Genome sequence of the yeast Holleya sinecauda.</title>
        <authorList>
            <person name="Dietrich F.S."/>
        </authorList>
    </citation>
    <scope>NUCLEOTIDE SEQUENCE [LARGE SCALE GENOMIC DNA]</scope>
    <source>
        <strain evidence="19 20">ATCC 58844</strain>
    </source>
</reference>
<dbReference type="SUPFAM" id="SSF53738">
    <property type="entry name" value="Phosphoglucomutase, first 3 domains"/>
    <property type="match status" value="3"/>
</dbReference>
<feature type="binding site" evidence="13">
    <location>
        <position position="519"/>
    </location>
    <ligand>
        <name>substrate</name>
    </ligand>
</feature>
<dbReference type="EC" id="5.4.2.3" evidence="4 11"/>
<dbReference type="InterPro" id="IPR049023">
    <property type="entry name" value="AMG1_II"/>
</dbReference>
<evidence type="ECO:0000256" key="9">
    <source>
        <dbReference type="ARBA" id="ARBA00031926"/>
    </source>
</evidence>
<keyword evidence="7 11" id="KW-0460">Magnesium</keyword>
<dbReference type="Gene3D" id="3.40.120.10">
    <property type="entry name" value="Alpha-D-Glucose-1,6-Bisphosphate, subunit A, domain 3"/>
    <property type="match status" value="2"/>
</dbReference>
<dbReference type="OrthoDB" id="1928at2759"/>
<evidence type="ECO:0000259" key="18">
    <source>
        <dbReference type="Pfam" id="PF21405"/>
    </source>
</evidence>
<dbReference type="Pfam" id="PF00408">
    <property type="entry name" value="PGM_PMM_IV"/>
    <property type="match status" value="1"/>
</dbReference>
<evidence type="ECO:0000259" key="16">
    <source>
        <dbReference type="Pfam" id="PF02878"/>
    </source>
</evidence>
<dbReference type="Pfam" id="PF02878">
    <property type="entry name" value="PGM_PMM_I"/>
    <property type="match status" value="2"/>
</dbReference>
<dbReference type="PROSITE" id="PS00710">
    <property type="entry name" value="PGM_PMM"/>
    <property type="match status" value="1"/>
</dbReference>
<evidence type="ECO:0000256" key="4">
    <source>
        <dbReference type="ARBA" id="ARBA00012731"/>
    </source>
</evidence>
<feature type="domain" description="Phosphoacetylglucosamine mutase AMG1" evidence="18">
    <location>
        <begin position="183"/>
        <end position="292"/>
    </location>
</feature>
<protein>
    <recommendedName>
        <fullName evidence="4 11">Phosphoacetylglucosamine mutase</fullName>
        <shortName evidence="11">PAGM</shortName>
        <ecNumber evidence="4 11">5.4.2.3</ecNumber>
    </recommendedName>
    <alternativeName>
        <fullName evidence="10 11">Acetylglucosamine phosphomutase</fullName>
    </alternativeName>
    <alternativeName>
        <fullName evidence="9 11">N-acetylglucosamine-phosphate mutase</fullName>
    </alternativeName>
</protein>
<name>A0A0X8HRM4_9SACH</name>
<evidence type="ECO:0000256" key="11">
    <source>
        <dbReference type="PIRNR" id="PIRNR016408"/>
    </source>
</evidence>
<dbReference type="UniPathway" id="UPA00113">
    <property type="reaction ID" value="UER00530"/>
</dbReference>
<dbReference type="InterPro" id="IPR049022">
    <property type="entry name" value="AMG1_III"/>
</dbReference>
<evidence type="ECO:0000256" key="14">
    <source>
        <dbReference type="PIRSR" id="PIRSR016408-3"/>
    </source>
</evidence>
<evidence type="ECO:0000256" key="5">
    <source>
        <dbReference type="ARBA" id="ARBA00022553"/>
    </source>
</evidence>
<feature type="binding site" description="via phosphate group" evidence="14">
    <location>
        <position position="65"/>
    </location>
    <ligand>
        <name>Mg(2+)</name>
        <dbReference type="ChEBI" id="CHEBI:18420"/>
    </ligand>
</feature>
<keyword evidence="20" id="KW-1185">Reference proteome</keyword>
<keyword evidence="6 11" id="KW-0479">Metal-binding</keyword>
<feature type="domain" description="Alpha-D-phosphohexomutase C-terminal" evidence="15">
    <location>
        <begin position="487"/>
        <end position="539"/>
    </location>
</feature>
<keyword evidence="8 11" id="KW-0413">Isomerase</keyword>
<gene>
    <name evidence="19" type="ORF">AW171_hschr32050</name>
</gene>
<dbReference type="InterPro" id="IPR016055">
    <property type="entry name" value="A-D-PHexomutase_a/b/a-I/II/III"/>
</dbReference>
<dbReference type="InterPro" id="IPR036900">
    <property type="entry name" value="A-D-PHexomutase_C_sf"/>
</dbReference>
<evidence type="ECO:0000313" key="20">
    <source>
        <dbReference type="Proteomes" id="UP000243052"/>
    </source>
</evidence>
<dbReference type="FunFam" id="3.40.120.10:FF:000013">
    <property type="entry name" value="Phosphoacetylglucosamine mutase"/>
    <property type="match status" value="1"/>
</dbReference>
<evidence type="ECO:0000256" key="12">
    <source>
        <dbReference type="PIRSR" id="PIRSR016408-1"/>
    </source>
</evidence>
<dbReference type="InterPro" id="IPR005844">
    <property type="entry name" value="A-D-PHexomutase_a/b/a-I"/>
</dbReference>
<dbReference type="PANTHER" id="PTHR45955">
    <property type="entry name" value="PHOSPHOACETYLGLUCOSAMINE MUTASE"/>
    <property type="match status" value="1"/>
</dbReference>
<evidence type="ECO:0000256" key="2">
    <source>
        <dbReference type="ARBA" id="ARBA00004865"/>
    </source>
</evidence>
<feature type="binding site" evidence="13">
    <location>
        <begin position="510"/>
        <end position="514"/>
    </location>
    <ligand>
        <name>substrate</name>
    </ligand>
</feature>
<feature type="domain" description="Alpha-D-phosphohexomutase alpha/beta/alpha" evidence="16">
    <location>
        <begin position="122"/>
        <end position="175"/>
    </location>
</feature>
<dbReference type="Pfam" id="PF21404">
    <property type="entry name" value="AMG1_III"/>
    <property type="match status" value="1"/>
</dbReference>
<dbReference type="STRING" id="45286.A0A0X8HRM4"/>
<evidence type="ECO:0000259" key="17">
    <source>
        <dbReference type="Pfam" id="PF21404"/>
    </source>
</evidence>
<evidence type="ECO:0000256" key="10">
    <source>
        <dbReference type="ARBA" id="ARBA00032065"/>
    </source>
</evidence>
<feature type="binding site" evidence="14">
    <location>
        <position position="287"/>
    </location>
    <ligand>
        <name>Mg(2+)</name>
        <dbReference type="ChEBI" id="CHEBI:18420"/>
    </ligand>
</feature>
<dbReference type="GeneID" id="28723408"/>
<comment type="cofactor">
    <cofactor evidence="11 14">
        <name>Mg(2+)</name>
        <dbReference type="ChEBI" id="CHEBI:18420"/>
    </cofactor>
    <text evidence="11 14">Binds 1 Mg(2+) ion per subunit.</text>
</comment>
<dbReference type="PIRSF" id="PIRSF016408">
    <property type="entry name" value="PAGM"/>
    <property type="match status" value="1"/>
</dbReference>
<evidence type="ECO:0000256" key="1">
    <source>
        <dbReference type="ARBA" id="ARBA00000558"/>
    </source>
</evidence>
<dbReference type="Pfam" id="PF21405">
    <property type="entry name" value="AMG1_II"/>
    <property type="match status" value="1"/>
</dbReference>
<evidence type="ECO:0000256" key="13">
    <source>
        <dbReference type="PIRSR" id="PIRSR016408-2"/>
    </source>
</evidence>
<sequence length="553" mass="61686">MTRDVEFGKLYDKHCITGIRYNYGTAGFRYKADLLGTVLFTTGLLAPLRSMYLKGQYIGVMITASHNPPEDNGVKLVDPKGEMLNQDWEVYATTLANAASEGKEQLSYALEELVKELGINRDIKANIIVARDSRESGPRLYEAFIDGTRVFENVKILNFNMLTTPQLHFLTLQCNIYDDVSKVNEELYYSYLLSAWASLADLYKIESSPFPLVIDTANGVGGAKARELFMRNKFFKDSLTIINDEWSKHDLLNSHCGADYVKTNQCLPTGIPISTPLNSIHCSYDGDADRVIFYYKDAQKNFHLLDGDKISTLFAKFFQHILPIAGIEESVRLGVVQTAYANGSSTRYLSEVLKVPVSCTPTGVKHLHREAVLKYDIGIYFEANGHGTVIFSNKLNETVKEKLADKTLSKDTTLALKTIKLFSKLINQTVGDAMSDMLAALAVLCILNWTPEQWDQEYSDLPNTLKKAIVPDRSVFKTTNAERQLVSPAGLQDQIDNIVKTYDGARLFVRASGTEDAVRIYAEASTKEQADELCNKVSELVIESTSASSQIPT</sequence>
<evidence type="ECO:0000256" key="8">
    <source>
        <dbReference type="ARBA" id="ARBA00023235"/>
    </source>
</evidence>
<dbReference type="CDD" id="cd03086">
    <property type="entry name" value="PGM3"/>
    <property type="match status" value="1"/>
</dbReference>
<feature type="domain" description="Phosphoacetylglucosamine mutase AMG1" evidence="17">
    <location>
        <begin position="306"/>
        <end position="449"/>
    </location>
</feature>
<dbReference type="GO" id="GO:0004610">
    <property type="term" value="F:phosphoacetylglucosamine mutase activity"/>
    <property type="evidence" value="ECO:0007669"/>
    <property type="project" value="UniProtKB-UniRule"/>
</dbReference>
<feature type="binding site" evidence="14">
    <location>
        <position position="285"/>
    </location>
    <ligand>
        <name>Mg(2+)</name>
        <dbReference type="ChEBI" id="CHEBI:18420"/>
    </ligand>
</feature>
<accession>A0A0X8HRM4</accession>
<dbReference type="EMBL" id="CP014243">
    <property type="protein sequence ID" value="AMD20172.1"/>
    <property type="molecule type" value="Genomic_DNA"/>
</dbReference>
<feature type="binding site" evidence="14">
    <location>
        <position position="289"/>
    </location>
    <ligand>
        <name>Mg(2+)</name>
        <dbReference type="ChEBI" id="CHEBI:18420"/>
    </ligand>
</feature>
<feature type="domain" description="Alpha-D-phosphohexomutase alpha/beta/alpha" evidence="16">
    <location>
        <begin position="58"/>
        <end position="88"/>
    </location>
</feature>
<comment type="similarity">
    <text evidence="3 11">Belongs to the phosphohexose mutase family.</text>
</comment>
<evidence type="ECO:0000313" key="19">
    <source>
        <dbReference type="EMBL" id="AMD20172.1"/>
    </source>
</evidence>
<dbReference type="GO" id="GO:0005975">
    <property type="term" value="P:carbohydrate metabolic process"/>
    <property type="evidence" value="ECO:0007669"/>
    <property type="project" value="InterPro"/>
</dbReference>
<dbReference type="InterPro" id="IPR005843">
    <property type="entry name" value="A-D-PHexomutase_C"/>
</dbReference>
<dbReference type="InterPro" id="IPR016657">
    <property type="entry name" value="PAGM"/>
</dbReference>
<comment type="function">
    <text evidence="11">Catalyzes the conversion of GlcNAc-6-P into GlcNAc-1-P during the synthesis of uridine diphosphate/UDP-GlcNAc, which is a biosynthetic precursor of chitin and also supplies the amino sugars for N-linked oligosaccharides of glycoproteins.</text>
</comment>
<feature type="binding site" evidence="13">
    <location>
        <begin position="382"/>
        <end position="384"/>
    </location>
    <ligand>
        <name>substrate</name>
    </ligand>
</feature>
<evidence type="ECO:0000256" key="3">
    <source>
        <dbReference type="ARBA" id="ARBA00010231"/>
    </source>
</evidence>
<dbReference type="PANTHER" id="PTHR45955:SF1">
    <property type="entry name" value="PHOSPHOACETYLGLUCOSAMINE MUTASE"/>
    <property type="match status" value="1"/>
</dbReference>
<feature type="active site" description="Phosphoserine intermediate" evidence="12">
    <location>
        <position position="65"/>
    </location>
</feature>
<evidence type="ECO:0000256" key="6">
    <source>
        <dbReference type="ARBA" id="ARBA00022723"/>
    </source>
</evidence>
<organism evidence="19 20">
    <name type="scientific">Eremothecium sinecaudum</name>
    <dbReference type="NCBI Taxonomy" id="45286"/>
    <lineage>
        <taxon>Eukaryota</taxon>
        <taxon>Fungi</taxon>
        <taxon>Dikarya</taxon>
        <taxon>Ascomycota</taxon>
        <taxon>Saccharomycotina</taxon>
        <taxon>Saccharomycetes</taxon>
        <taxon>Saccharomycetales</taxon>
        <taxon>Saccharomycetaceae</taxon>
        <taxon>Eremothecium</taxon>
    </lineage>
</organism>
<dbReference type="GO" id="GO:0000287">
    <property type="term" value="F:magnesium ion binding"/>
    <property type="evidence" value="ECO:0007669"/>
    <property type="project" value="InterPro"/>
</dbReference>
<dbReference type="FunFam" id="3.30.310.50:FF:000003">
    <property type="entry name" value="Phosphoacetylglucosamine mutase"/>
    <property type="match status" value="1"/>
</dbReference>
<evidence type="ECO:0000259" key="15">
    <source>
        <dbReference type="Pfam" id="PF00408"/>
    </source>
</evidence>
<evidence type="ECO:0000256" key="7">
    <source>
        <dbReference type="ARBA" id="ARBA00022842"/>
    </source>
</evidence>
<dbReference type="AlphaFoldDB" id="A0A0X8HRM4"/>
<dbReference type="GO" id="GO:0006048">
    <property type="term" value="P:UDP-N-acetylglucosamine biosynthetic process"/>
    <property type="evidence" value="ECO:0007669"/>
    <property type="project" value="UniProtKB-UniRule"/>
</dbReference>
<dbReference type="Gene3D" id="3.30.310.50">
    <property type="entry name" value="Alpha-D-phosphohexomutase, C-terminal domain"/>
    <property type="match status" value="1"/>
</dbReference>
<comment type="catalytic activity">
    <reaction evidence="1 11">
        <text>N-acetyl-alpha-D-glucosamine 1-phosphate = N-acetyl-D-glucosamine 6-phosphate</text>
        <dbReference type="Rhea" id="RHEA:23804"/>
        <dbReference type="ChEBI" id="CHEBI:57513"/>
        <dbReference type="ChEBI" id="CHEBI:57776"/>
        <dbReference type="EC" id="5.4.2.3"/>
    </reaction>
</comment>
<dbReference type="SUPFAM" id="SSF55957">
    <property type="entry name" value="Phosphoglucomutase, C-terminal domain"/>
    <property type="match status" value="1"/>
</dbReference>
<dbReference type="RefSeq" id="XP_017987168.1">
    <property type="nucleotide sequence ID" value="XM_018131679.1"/>
</dbReference>
<dbReference type="InterPro" id="IPR016066">
    <property type="entry name" value="A-D-PHexomutase_CS"/>
</dbReference>